<evidence type="ECO:0000256" key="5">
    <source>
        <dbReference type="ARBA" id="ARBA00022679"/>
    </source>
</evidence>
<dbReference type="PANTHER" id="PTHR30009">
    <property type="entry name" value="CYTOCHROME C-TYPE SYNTHESIS PROTEIN AND PTS TRANSMEMBRANE COMPONENT"/>
    <property type="match status" value="1"/>
</dbReference>
<dbReference type="PROSITE" id="PS01035">
    <property type="entry name" value="PTS_EIIB_TYPE_1_CYS"/>
    <property type="match status" value="1"/>
</dbReference>
<dbReference type="InterPro" id="IPR001996">
    <property type="entry name" value="PTS_IIB_1"/>
</dbReference>
<proteinExistence type="predicted"/>
<feature type="transmembrane region" description="Helical" evidence="12">
    <location>
        <begin position="393"/>
        <end position="418"/>
    </location>
</feature>
<evidence type="ECO:0000256" key="1">
    <source>
        <dbReference type="ARBA" id="ARBA00004651"/>
    </source>
</evidence>
<dbReference type="InterPro" id="IPR013013">
    <property type="entry name" value="PTS_EIIC_1"/>
</dbReference>
<evidence type="ECO:0000256" key="8">
    <source>
        <dbReference type="ARBA" id="ARBA00022777"/>
    </source>
</evidence>
<feature type="domain" description="PTS EIIC type-1" evidence="14">
    <location>
        <begin position="19"/>
        <end position="484"/>
    </location>
</feature>
<dbReference type="PANTHER" id="PTHR30009:SF20">
    <property type="entry name" value="PTS SYSTEM GLUCOSE-SPECIFIC EIICB COMPONENT-RELATED"/>
    <property type="match status" value="1"/>
</dbReference>
<dbReference type="InterPro" id="IPR003352">
    <property type="entry name" value="PTS_EIIC"/>
</dbReference>
<keyword evidence="3" id="KW-1003">Cell membrane</keyword>
<dbReference type="Pfam" id="PF00367">
    <property type="entry name" value="PTS_EIIB"/>
    <property type="match status" value="1"/>
</dbReference>
<dbReference type="CDD" id="cd00212">
    <property type="entry name" value="PTS_IIB_glc"/>
    <property type="match status" value="1"/>
</dbReference>
<reference evidence="15" key="1">
    <citation type="submission" date="2023-07" db="EMBL/GenBank/DDBJ databases">
        <title>Genomic Encyclopedia of Type Strains, Phase IV (KMG-IV): sequencing the most valuable type-strain genomes for metagenomic binning, comparative biology and taxonomic classification.</title>
        <authorList>
            <person name="Goeker M."/>
        </authorList>
    </citation>
    <scope>NUCLEOTIDE SEQUENCE [LARGE SCALE GENOMIC DNA]</scope>
    <source>
        <strain evidence="15">DSM 21204</strain>
    </source>
</reference>
<evidence type="ECO:0000256" key="3">
    <source>
        <dbReference type="ARBA" id="ARBA00022475"/>
    </source>
</evidence>
<keyword evidence="4" id="KW-0762">Sugar transport</keyword>
<organism evidence="15 16">
    <name type="scientific">Mycoplasmoides fastidiosum</name>
    <dbReference type="NCBI Taxonomy" id="92758"/>
    <lineage>
        <taxon>Bacteria</taxon>
        <taxon>Bacillati</taxon>
        <taxon>Mycoplasmatota</taxon>
        <taxon>Mycoplasmoidales</taxon>
        <taxon>Mycoplasmoidaceae</taxon>
        <taxon>Mycoplasmoides</taxon>
    </lineage>
</organism>
<protein>
    <submittedName>
        <fullName evidence="15">PTS system glucose-specific IIC component</fullName>
        <ecNumber evidence="15">2.7.1.199</ecNumber>
    </submittedName>
</protein>
<comment type="caution">
    <text evidence="15">The sequence shown here is derived from an EMBL/GenBank/DDBJ whole genome shotgun (WGS) entry which is preliminary data.</text>
</comment>
<dbReference type="InterPro" id="IPR050429">
    <property type="entry name" value="PTS_Glucose_EIICBA"/>
</dbReference>
<feature type="active site" description="Phosphocysteine intermediate; for EIIB activity" evidence="11">
    <location>
        <position position="526"/>
    </location>
</feature>
<dbReference type="EMBL" id="JAUSWO010000001">
    <property type="protein sequence ID" value="MDQ0513566.1"/>
    <property type="molecule type" value="Genomic_DNA"/>
</dbReference>
<feature type="transmembrane region" description="Helical" evidence="12">
    <location>
        <begin position="232"/>
        <end position="255"/>
    </location>
</feature>
<evidence type="ECO:0000256" key="12">
    <source>
        <dbReference type="SAM" id="Phobius"/>
    </source>
</evidence>
<dbReference type="Proteomes" id="UP001240643">
    <property type="component" value="Unassembled WGS sequence"/>
</dbReference>
<gene>
    <name evidence="15" type="ORF">J2Z62_000004</name>
</gene>
<evidence type="ECO:0000256" key="11">
    <source>
        <dbReference type="PROSITE-ProRule" id="PRU00421"/>
    </source>
</evidence>
<feature type="transmembrane region" description="Helical" evidence="12">
    <location>
        <begin position="66"/>
        <end position="91"/>
    </location>
</feature>
<feature type="transmembrane region" description="Helical" evidence="12">
    <location>
        <begin position="425"/>
        <end position="444"/>
    </location>
</feature>
<dbReference type="GO" id="GO:0016740">
    <property type="term" value="F:transferase activity"/>
    <property type="evidence" value="ECO:0007669"/>
    <property type="project" value="UniProtKB-KW"/>
</dbReference>
<feature type="transmembrane region" description="Helical" evidence="12">
    <location>
        <begin position="370"/>
        <end position="387"/>
    </location>
</feature>
<name>A0ABU0LXX5_9BACT</name>
<keyword evidence="5 15" id="KW-0808">Transferase</keyword>
<keyword evidence="6" id="KW-0598">Phosphotransferase system</keyword>
<keyword evidence="16" id="KW-1185">Reference proteome</keyword>
<feature type="transmembrane region" description="Helical" evidence="12">
    <location>
        <begin position="140"/>
        <end position="168"/>
    </location>
</feature>
<dbReference type="EC" id="2.7.1.199" evidence="15"/>
<dbReference type="PROSITE" id="PS51103">
    <property type="entry name" value="PTS_EIIC_TYPE_1"/>
    <property type="match status" value="1"/>
</dbReference>
<evidence type="ECO:0000313" key="15">
    <source>
        <dbReference type="EMBL" id="MDQ0513566.1"/>
    </source>
</evidence>
<sequence>MRISSVKWFDNPQWKRVVDVTRSFLTQLSQALMLPIAVLPIAGLLLGIGGAIGANVHTATANGFAAFFKSISEVIFANIAILFGISVAIAFAQTNKIYAGFMMVIGYLVFNSLQSAFIHFDHQNQFQDILWFHKDSNIRYLVGSNLGITSMQTSIFGSIIIGGIVAFVLNRWSEIEVKYLNFFSGIRLVPILLMPLITGLTMLFLVIWPYVGQLIGIIGDRLATAPGGVDGLVYGMVARSLMPLGLHHILIAIAFQTELGGRLTLASVVEAGERLQITEIPEFQTLVAELQARNGLIIGDQNIWNFINGLPFNHLPTNATGQSLPVFNWFQTQLNVYAGRFTQDYPIYLGAIQGIGLAMILAAKKTYRKKAVAIIGSSMVVAFLTGITEPLEFSFLFVAPLFYYVIYVPLSGLAYMFMKLAGAHVGVGFARGFIDYIIYGAVPVQKGTQFYWAIVIALAMGVFSFVTMYFGAKKFGWKIPYSTDEQLSLIDKKTWTELKKTEPTEAIPTLVKAYGGFSNIQSITACATRLRIVVIDLNQLDTETIKQQGAVAVLVKGSSTQAIFGGRAQILANQMEQYRKQVTPPN</sequence>
<feature type="transmembrane region" description="Helical" evidence="12">
    <location>
        <begin position="188"/>
        <end position="211"/>
    </location>
</feature>
<evidence type="ECO:0000256" key="9">
    <source>
        <dbReference type="ARBA" id="ARBA00022989"/>
    </source>
</evidence>
<feature type="transmembrane region" description="Helical" evidence="12">
    <location>
        <begin position="97"/>
        <end position="120"/>
    </location>
</feature>
<dbReference type="PROSITE" id="PS51098">
    <property type="entry name" value="PTS_EIIB_TYPE_1"/>
    <property type="match status" value="1"/>
</dbReference>
<dbReference type="InterPro" id="IPR018113">
    <property type="entry name" value="PTrfase_EIIB_Cys"/>
</dbReference>
<evidence type="ECO:0000256" key="7">
    <source>
        <dbReference type="ARBA" id="ARBA00022692"/>
    </source>
</evidence>
<evidence type="ECO:0000256" key="10">
    <source>
        <dbReference type="ARBA" id="ARBA00023136"/>
    </source>
</evidence>
<feature type="transmembrane region" description="Helical" evidence="12">
    <location>
        <begin position="32"/>
        <end position="54"/>
    </location>
</feature>
<feature type="transmembrane region" description="Helical" evidence="12">
    <location>
        <begin position="450"/>
        <end position="472"/>
    </location>
</feature>
<accession>A0ABU0LXX5</accession>
<comment type="subcellular location">
    <subcellularLocation>
        <location evidence="1">Cell membrane</location>
        <topology evidence="1">Multi-pass membrane protein</topology>
    </subcellularLocation>
</comment>
<keyword evidence="2" id="KW-0813">Transport</keyword>
<feature type="domain" description="PTS EIIB type-1" evidence="13">
    <location>
        <begin position="504"/>
        <end position="585"/>
    </location>
</feature>
<evidence type="ECO:0000256" key="6">
    <source>
        <dbReference type="ARBA" id="ARBA00022683"/>
    </source>
</evidence>
<keyword evidence="7 12" id="KW-0812">Transmembrane</keyword>
<dbReference type="Gene3D" id="3.30.1360.60">
    <property type="entry name" value="Glucose permease domain IIB"/>
    <property type="match status" value="1"/>
</dbReference>
<evidence type="ECO:0000313" key="16">
    <source>
        <dbReference type="Proteomes" id="UP001240643"/>
    </source>
</evidence>
<evidence type="ECO:0000259" key="13">
    <source>
        <dbReference type="PROSITE" id="PS51098"/>
    </source>
</evidence>
<evidence type="ECO:0000259" key="14">
    <source>
        <dbReference type="PROSITE" id="PS51103"/>
    </source>
</evidence>
<evidence type="ECO:0000256" key="2">
    <source>
        <dbReference type="ARBA" id="ARBA00022448"/>
    </source>
</evidence>
<dbReference type="Pfam" id="PF02378">
    <property type="entry name" value="PTS_EIIC"/>
    <property type="match status" value="1"/>
</dbReference>
<keyword evidence="9 12" id="KW-1133">Transmembrane helix</keyword>
<dbReference type="RefSeq" id="WP_256547736.1">
    <property type="nucleotide sequence ID" value="NZ_CP101809.1"/>
</dbReference>
<dbReference type="SUPFAM" id="SSF55604">
    <property type="entry name" value="Glucose permease domain IIB"/>
    <property type="match status" value="1"/>
</dbReference>
<dbReference type="InterPro" id="IPR036878">
    <property type="entry name" value="Glu_permease_IIB"/>
</dbReference>
<keyword evidence="10 12" id="KW-0472">Membrane</keyword>
<keyword evidence="8" id="KW-0418">Kinase</keyword>
<evidence type="ECO:0000256" key="4">
    <source>
        <dbReference type="ARBA" id="ARBA00022597"/>
    </source>
</evidence>